<dbReference type="InterPro" id="IPR009057">
    <property type="entry name" value="Homeodomain-like_sf"/>
</dbReference>
<dbReference type="InterPro" id="IPR025996">
    <property type="entry name" value="MT1864/Rv1816-like_C"/>
</dbReference>
<dbReference type="EMBL" id="JACIEK010000016">
    <property type="protein sequence ID" value="MBB4000232.1"/>
    <property type="molecule type" value="Genomic_DNA"/>
</dbReference>
<dbReference type="Proteomes" id="UP000542776">
    <property type="component" value="Unassembled WGS sequence"/>
</dbReference>
<dbReference type="AlphaFoldDB" id="A0A7W6H835"/>
<dbReference type="SUPFAM" id="SSF46689">
    <property type="entry name" value="Homeodomain-like"/>
    <property type="match status" value="1"/>
</dbReference>
<protein>
    <submittedName>
        <fullName evidence="4">AcrR family transcriptional regulator</fullName>
    </submittedName>
</protein>
<dbReference type="Gene3D" id="1.10.357.10">
    <property type="entry name" value="Tetracycline Repressor, domain 2"/>
    <property type="match status" value="1"/>
</dbReference>
<gene>
    <name evidence="4" type="ORF">GGR04_004108</name>
</gene>
<reference evidence="4 5" key="1">
    <citation type="submission" date="2020-08" db="EMBL/GenBank/DDBJ databases">
        <title>Genomic Encyclopedia of Type Strains, Phase IV (KMG-IV): sequencing the most valuable type-strain genomes for metagenomic binning, comparative biology and taxonomic classification.</title>
        <authorList>
            <person name="Goeker M."/>
        </authorList>
    </citation>
    <scope>NUCLEOTIDE SEQUENCE [LARGE SCALE GENOMIC DNA]</scope>
    <source>
        <strain evidence="4 5">DSM 102238</strain>
    </source>
</reference>
<dbReference type="InterPro" id="IPR036271">
    <property type="entry name" value="Tet_transcr_reg_TetR-rel_C_sf"/>
</dbReference>
<dbReference type="Pfam" id="PF13305">
    <property type="entry name" value="TetR_C_33"/>
    <property type="match status" value="1"/>
</dbReference>
<comment type="caution">
    <text evidence="4">The sequence shown here is derived from an EMBL/GenBank/DDBJ whole genome shotgun (WGS) entry which is preliminary data.</text>
</comment>
<dbReference type="RefSeq" id="WP_183201909.1">
    <property type="nucleotide sequence ID" value="NZ_JACIEK010000016.1"/>
</dbReference>
<evidence type="ECO:0000313" key="5">
    <source>
        <dbReference type="Proteomes" id="UP000542776"/>
    </source>
</evidence>
<name>A0A7W6H835_9HYPH</name>
<organism evidence="4 5">
    <name type="scientific">Aureimonas pseudogalii</name>
    <dbReference type="NCBI Taxonomy" id="1744844"/>
    <lineage>
        <taxon>Bacteria</taxon>
        <taxon>Pseudomonadati</taxon>
        <taxon>Pseudomonadota</taxon>
        <taxon>Alphaproteobacteria</taxon>
        <taxon>Hyphomicrobiales</taxon>
        <taxon>Aurantimonadaceae</taxon>
        <taxon>Aureimonas</taxon>
    </lineage>
</organism>
<evidence type="ECO:0000256" key="2">
    <source>
        <dbReference type="ARBA" id="ARBA00023163"/>
    </source>
</evidence>
<keyword evidence="2" id="KW-0804">Transcription</keyword>
<accession>A0A7W6H835</accession>
<keyword evidence="5" id="KW-1185">Reference proteome</keyword>
<sequence>MTERIDRREALRERILSAAEARIVAGGVAVLRARDVMADAGAALGGLYNAFDDLDDVVLHVNSRTLDRLNGALSDARRGLEDPAQALQASALAYLAFARAHHPLWSALFDYRYAFDRRMPDWLLAQQGDLLVHIVEPLRKLRPDWDEDTLLLRARILFGAIHGVVSTSLEKRFVGLSADRLATEIGAFVDVIVAGTLHGADGGAWGSTGD</sequence>
<dbReference type="SUPFAM" id="SSF48498">
    <property type="entry name" value="Tetracyclin repressor-like, C-terminal domain"/>
    <property type="match status" value="1"/>
</dbReference>
<keyword evidence="1" id="KW-0805">Transcription regulation</keyword>
<evidence type="ECO:0000259" key="3">
    <source>
        <dbReference type="Pfam" id="PF13305"/>
    </source>
</evidence>
<feature type="domain" description="HTH-type transcriptional regulator MT1864/Rv1816-like C-terminal" evidence="3">
    <location>
        <begin position="87"/>
        <end position="180"/>
    </location>
</feature>
<evidence type="ECO:0000313" key="4">
    <source>
        <dbReference type="EMBL" id="MBB4000232.1"/>
    </source>
</evidence>
<evidence type="ECO:0000256" key="1">
    <source>
        <dbReference type="ARBA" id="ARBA00023015"/>
    </source>
</evidence>
<proteinExistence type="predicted"/>